<dbReference type="AlphaFoldDB" id="D0LFM3"/>
<dbReference type="EMBL" id="CP001804">
    <property type="protein sequence ID" value="ACY12657.1"/>
    <property type="molecule type" value="Genomic_DNA"/>
</dbReference>
<evidence type="ECO:0008006" key="4">
    <source>
        <dbReference type="Google" id="ProtNLM"/>
    </source>
</evidence>
<evidence type="ECO:0000256" key="1">
    <source>
        <dbReference type="SAM" id="SignalP"/>
    </source>
</evidence>
<keyword evidence="1" id="KW-0732">Signal</keyword>
<gene>
    <name evidence="2" type="ordered locus">Hoch_0015</name>
</gene>
<sequence length="101" mass="10800">MKKIALLALTFASAAVFSLSAPHEASAGDPCVRKEFKTKLIAEACKKGGQAEAKKVMKKQLSKLKAKSDKVKTCKSCHTSLAPKYELTADGLELYKQAGGK</sequence>
<dbReference type="OrthoDB" id="9896699at2"/>
<reference evidence="2 3" key="1">
    <citation type="journal article" date="2010" name="Stand. Genomic Sci.">
        <title>Complete genome sequence of Haliangium ochraceum type strain (SMP-2).</title>
        <authorList>
            <consortium name="US DOE Joint Genome Institute (JGI-PGF)"/>
            <person name="Ivanova N."/>
            <person name="Daum C."/>
            <person name="Lang E."/>
            <person name="Abt B."/>
            <person name="Kopitz M."/>
            <person name="Saunders E."/>
            <person name="Lapidus A."/>
            <person name="Lucas S."/>
            <person name="Glavina Del Rio T."/>
            <person name="Nolan M."/>
            <person name="Tice H."/>
            <person name="Copeland A."/>
            <person name="Cheng J.F."/>
            <person name="Chen F."/>
            <person name="Bruce D."/>
            <person name="Goodwin L."/>
            <person name="Pitluck S."/>
            <person name="Mavromatis K."/>
            <person name="Pati A."/>
            <person name="Mikhailova N."/>
            <person name="Chen A."/>
            <person name="Palaniappan K."/>
            <person name="Land M."/>
            <person name="Hauser L."/>
            <person name="Chang Y.J."/>
            <person name="Jeffries C.D."/>
            <person name="Detter J.C."/>
            <person name="Brettin T."/>
            <person name="Rohde M."/>
            <person name="Goker M."/>
            <person name="Bristow J."/>
            <person name="Markowitz V."/>
            <person name="Eisen J.A."/>
            <person name="Hugenholtz P."/>
            <person name="Kyrpides N.C."/>
            <person name="Klenk H.P."/>
        </authorList>
    </citation>
    <scope>NUCLEOTIDE SEQUENCE [LARGE SCALE GENOMIC DNA]</scope>
    <source>
        <strain evidence="3">DSM 14365 / CIP 107738 / JCM 11303 / AJ 13395 / SMP-2</strain>
    </source>
</reference>
<evidence type="ECO:0000313" key="3">
    <source>
        <dbReference type="Proteomes" id="UP000001880"/>
    </source>
</evidence>
<feature type="signal peptide" evidence="1">
    <location>
        <begin position="1"/>
        <end position="27"/>
    </location>
</feature>
<dbReference type="RefSeq" id="WP_012825284.1">
    <property type="nucleotide sequence ID" value="NC_013440.1"/>
</dbReference>
<keyword evidence="3" id="KW-1185">Reference proteome</keyword>
<proteinExistence type="predicted"/>
<dbReference type="Proteomes" id="UP000001880">
    <property type="component" value="Chromosome"/>
</dbReference>
<protein>
    <recommendedName>
        <fullName evidence="4">Cytochrome c-552/4 domain-containing protein</fullName>
    </recommendedName>
</protein>
<dbReference type="HOGENOM" id="CLU_2287593_0_0_7"/>
<dbReference type="eggNOG" id="ENOG5031DAM">
    <property type="taxonomic scope" value="Bacteria"/>
</dbReference>
<organism evidence="2 3">
    <name type="scientific">Haliangium ochraceum (strain DSM 14365 / JCM 11303 / SMP-2)</name>
    <dbReference type="NCBI Taxonomy" id="502025"/>
    <lineage>
        <taxon>Bacteria</taxon>
        <taxon>Pseudomonadati</taxon>
        <taxon>Myxococcota</taxon>
        <taxon>Polyangia</taxon>
        <taxon>Haliangiales</taxon>
        <taxon>Kofleriaceae</taxon>
        <taxon>Haliangium</taxon>
    </lineage>
</organism>
<feature type="chain" id="PRO_5003010550" description="Cytochrome c-552/4 domain-containing protein" evidence="1">
    <location>
        <begin position="28"/>
        <end position="101"/>
    </location>
</feature>
<name>D0LFM3_HALO1</name>
<evidence type="ECO:0000313" key="2">
    <source>
        <dbReference type="EMBL" id="ACY12657.1"/>
    </source>
</evidence>
<dbReference type="KEGG" id="hoh:Hoch_0015"/>
<accession>D0LFM3</accession>